<dbReference type="PANTHER" id="PTHR37984">
    <property type="entry name" value="PROTEIN CBG26694"/>
    <property type="match status" value="1"/>
</dbReference>
<evidence type="ECO:0000313" key="3">
    <source>
        <dbReference type="EMBL" id="KAL2098358.1"/>
    </source>
</evidence>
<name>A0ABD1KHL6_9TELE</name>
<dbReference type="InterPro" id="IPR012337">
    <property type="entry name" value="RNaseH-like_sf"/>
</dbReference>
<dbReference type="AlphaFoldDB" id="A0ABD1KHL6"/>
<evidence type="ECO:0000313" key="4">
    <source>
        <dbReference type="Proteomes" id="UP001591681"/>
    </source>
</evidence>
<reference evidence="3 4" key="1">
    <citation type="submission" date="2024-09" db="EMBL/GenBank/DDBJ databases">
        <title>A chromosome-level genome assembly of Gray's grenadier anchovy, Coilia grayii.</title>
        <authorList>
            <person name="Fu Z."/>
        </authorList>
    </citation>
    <scope>NUCLEOTIDE SEQUENCE [LARGE SCALE GENOMIC DNA]</scope>
    <source>
        <strain evidence="3">G4</strain>
        <tissue evidence="3">Muscle</tissue>
    </source>
</reference>
<dbReference type="Proteomes" id="UP001591681">
    <property type="component" value="Unassembled WGS sequence"/>
</dbReference>
<dbReference type="PANTHER" id="PTHR37984:SF5">
    <property type="entry name" value="PROTEIN NYNRIN-LIKE"/>
    <property type="match status" value="1"/>
</dbReference>
<protein>
    <recommendedName>
        <fullName evidence="2">Integrase catalytic domain-containing protein</fullName>
    </recommendedName>
</protein>
<dbReference type="InterPro" id="IPR001584">
    <property type="entry name" value="Integrase_cat-core"/>
</dbReference>
<comment type="caution">
    <text evidence="3">The sequence shown here is derived from an EMBL/GenBank/DDBJ whole genome shotgun (WGS) entry which is preliminary data.</text>
</comment>
<evidence type="ECO:0000256" key="1">
    <source>
        <dbReference type="SAM" id="MobiDB-lite"/>
    </source>
</evidence>
<dbReference type="PROSITE" id="PS50994">
    <property type="entry name" value="INTEGRASE"/>
    <property type="match status" value="1"/>
</dbReference>
<dbReference type="EMBL" id="JBHFQA010000006">
    <property type="protein sequence ID" value="KAL2098358.1"/>
    <property type="molecule type" value="Genomic_DNA"/>
</dbReference>
<feature type="domain" description="Integrase catalytic" evidence="2">
    <location>
        <begin position="1"/>
        <end position="83"/>
    </location>
</feature>
<accession>A0ABD1KHL6</accession>
<dbReference type="Gene3D" id="3.30.420.10">
    <property type="entry name" value="Ribonuclease H-like superfamily/Ribonuclease H"/>
    <property type="match status" value="1"/>
</dbReference>
<evidence type="ECO:0000259" key="2">
    <source>
        <dbReference type="PROSITE" id="PS50994"/>
    </source>
</evidence>
<feature type="region of interest" description="Disordered" evidence="1">
    <location>
        <begin position="266"/>
        <end position="287"/>
    </location>
</feature>
<proteinExistence type="predicted"/>
<sequence>MDLVGKLTPTTSGNQYLCVMVDYYTKWVEAFAIPNKSAEVVTQCILKFFYRFGAPQRLLTDQGTEFVNEINPSVEDVIAQEAVSRAISLKQTFDTIVKDNVKKKQEKRHRILNPCPLAVGEKVLRKNIRTLQRKGGKLERSWLGPYTITKIENKSADLLDKNGILHPKINIDHLKPFIEQTPRLPHRIHTDLPPITPSKKQRIASDNSIPLLPPVGPSDLSPLDLSAKPLPSSTVRPLPSIHLQNHYHLPLSDPTQPEGHVISTAMQPEATSIKEPDLDSDPTPSIQNCKLTCET</sequence>
<keyword evidence="4" id="KW-1185">Reference proteome</keyword>
<dbReference type="InterPro" id="IPR036397">
    <property type="entry name" value="RNaseH_sf"/>
</dbReference>
<dbReference type="InterPro" id="IPR050951">
    <property type="entry name" value="Retrovirus_Pol_polyprotein"/>
</dbReference>
<dbReference type="Pfam" id="PF00665">
    <property type="entry name" value="rve"/>
    <property type="match status" value="1"/>
</dbReference>
<dbReference type="SUPFAM" id="SSF53098">
    <property type="entry name" value="Ribonuclease H-like"/>
    <property type="match status" value="1"/>
</dbReference>
<gene>
    <name evidence="3" type="ORF">ACEWY4_007565</name>
</gene>
<organism evidence="3 4">
    <name type="scientific">Coilia grayii</name>
    <name type="common">Gray's grenadier anchovy</name>
    <dbReference type="NCBI Taxonomy" id="363190"/>
    <lineage>
        <taxon>Eukaryota</taxon>
        <taxon>Metazoa</taxon>
        <taxon>Chordata</taxon>
        <taxon>Craniata</taxon>
        <taxon>Vertebrata</taxon>
        <taxon>Euteleostomi</taxon>
        <taxon>Actinopterygii</taxon>
        <taxon>Neopterygii</taxon>
        <taxon>Teleostei</taxon>
        <taxon>Clupei</taxon>
        <taxon>Clupeiformes</taxon>
        <taxon>Clupeoidei</taxon>
        <taxon>Engraulidae</taxon>
        <taxon>Coilinae</taxon>
        <taxon>Coilia</taxon>
    </lineage>
</organism>
<feature type="region of interest" description="Disordered" evidence="1">
    <location>
        <begin position="187"/>
        <end position="209"/>
    </location>
</feature>